<dbReference type="PRINTS" id="PR00080">
    <property type="entry name" value="SDRFAMILY"/>
</dbReference>
<organism evidence="3 4">
    <name type="scientific">Thalassotalea marina</name>
    <dbReference type="NCBI Taxonomy" id="1673741"/>
    <lineage>
        <taxon>Bacteria</taxon>
        <taxon>Pseudomonadati</taxon>
        <taxon>Pseudomonadota</taxon>
        <taxon>Gammaproteobacteria</taxon>
        <taxon>Alteromonadales</taxon>
        <taxon>Colwelliaceae</taxon>
        <taxon>Thalassotalea</taxon>
    </lineage>
</organism>
<comment type="similarity">
    <text evidence="1">Belongs to the short-chain dehydrogenases/reductases (SDR) family.</text>
</comment>
<evidence type="ECO:0000313" key="3">
    <source>
        <dbReference type="EMBL" id="GHG02614.1"/>
    </source>
</evidence>
<accession>A0A919ENL6</accession>
<reference evidence="3" key="1">
    <citation type="journal article" date="2014" name="Int. J. Syst. Evol. Microbiol.">
        <title>Complete genome sequence of Corynebacterium casei LMG S-19264T (=DSM 44701T), isolated from a smear-ripened cheese.</title>
        <authorList>
            <consortium name="US DOE Joint Genome Institute (JGI-PGF)"/>
            <person name="Walter F."/>
            <person name="Albersmeier A."/>
            <person name="Kalinowski J."/>
            <person name="Ruckert C."/>
        </authorList>
    </citation>
    <scope>NUCLEOTIDE SEQUENCE</scope>
    <source>
        <strain evidence="3">KCTC 42731</strain>
    </source>
</reference>
<dbReference type="Gene3D" id="3.40.50.720">
    <property type="entry name" value="NAD(P)-binding Rossmann-like Domain"/>
    <property type="match status" value="1"/>
</dbReference>
<dbReference type="AlphaFoldDB" id="A0A919ENL6"/>
<protein>
    <submittedName>
        <fullName evidence="3">NAD(P)-dependent oxidoreductase</fullName>
    </submittedName>
</protein>
<dbReference type="PANTHER" id="PTHR43639">
    <property type="entry name" value="OXIDOREDUCTASE, SHORT-CHAIN DEHYDROGENASE/REDUCTASE FAMILY (AFU_ORTHOLOGUE AFUA_5G02870)"/>
    <property type="match status" value="1"/>
</dbReference>
<dbReference type="CDD" id="cd05233">
    <property type="entry name" value="SDR_c"/>
    <property type="match status" value="1"/>
</dbReference>
<dbReference type="PROSITE" id="PS00061">
    <property type="entry name" value="ADH_SHORT"/>
    <property type="match status" value="1"/>
</dbReference>
<name>A0A919ENL6_9GAMM</name>
<proteinExistence type="inferred from homology"/>
<dbReference type="FunFam" id="3.40.50.720:FF:000084">
    <property type="entry name" value="Short-chain dehydrogenase reductase"/>
    <property type="match status" value="1"/>
</dbReference>
<dbReference type="InterPro" id="IPR020904">
    <property type="entry name" value="Sc_DH/Rdtase_CS"/>
</dbReference>
<dbReference type="PRINTS" id="PR00081">
    <property type="entry name" value="GDHRDH"/>
</dbReference>
<dbReference type="PANTHER" id="PTHR43639:SF1">
    <property type="entry name" value="SHORT-CHAIN DEHYDROGENASE_REDUCTASE FAMILY PROTEIN"/>
    <property type="match status" value="1"/>
</dbReference>
<keyword evidence="4" id="KW-1185">Reference proteome</keyword>
<evidence type="ECO:0000313" key="4">
    <source>
        <dbReference type="Proteomes" id="UP000623842"/>
    </source>
</evidence>
<dbReference type="InterPro" id="IPR002347">
    <property type="entry name" value="SDR_fam"/>
</dbReference>
<reference evidence="3" key="2">
    <citation type="submission" date="2020-09" db="EMBL/GenBank/DDBJ databases">
        <authorList>
            <person name="Sun Q."/>
            <person name="Kim S."/>
        </authorList>
    </citation>
    <scope>NUCLEOTIDE SEQUENCE</scope>
    <source>
        <strain evidence="3">KCTC 42731</strain>
    </source>
</reference>
<dbReference type="RefSeq" id="WP_189773227.1">
    <property type="nucleotide sequence ID" value="NZ_BNCK01000009.1"/>
</dbReference>
<sequence>MHHPIALVTGAGRGIGAATAELLAAQGDFVIVNYVKDDKSANDVVKKIQAKGGNAVAIQADVSIEAQVMSLFQHIDALPGQLKKLVNNAGILFAQSPVVELTADRINQVLSTNVTSYFLCCKEAIKRMSTNFGGSGGAIVNVSSAASRLGAPNEYVDYAASKGAIDTLTKGLSLEVAAQNIRVNGVRPGLIYTDIHRDGGEPDRVDRLASSLPMQRGGQPIEVAQAITWLLSDNASYITGSHLELAGGR</sequence>
<comment type="caution">
    <text evidence="3">The sequence shown here is derived from an EMBL/GenBank/DDBJ whole genome shotgun (WGS) entry which is preliminary data.</text>
</comment>
<dbReference type="GO" id="GO:0016491">
    <property type="term" value="F:oxidoreductase activity"/>
    <property type="evidence" value="ECO:0007669"/>
    <property type="project" value="UniProtKB-KW"/>
</dbReference>
<evidence type="ECO:0000256" key="2">
    <source>
        <dbReference type="ARBA" id="ARBA00023002"/>
    </source>
</evidence>
<gene>
    <name evidence="3" type="ORF">GCM10017161_34380</name>
</gene>
<dbReference type="EMBL" id="BNCK01000009">
    <property type="protein sequence ID" value="GHG02614.1"/>
    <property type="molecule type" value="Genomic_DNA"/>
</dbReference>
<dbReference type="SUPFAM" id="SSF51735">
    <property type="entry name" value="NAD(P)-binding Rossmann-fold domains"/>
    <property type="match status" value="1"/>
</dbReference>
<dbReference type="Proteomes" id="UP000623842">
    <property type="component" value="Unassembled WGS sequence"/>
</dbReference>
<evidence type="ECO:0000256" key="1">
    <source>
        <dbReference type="ARBA" id="ARBA00006484"/>
    </source>
</evidence>
<dbReference type="InterPro" id="IPR036291">
    <property type="entry name" value="NAD(P)-bd_dom_sf"/>
</dbReference>
<dbReference type="Pfam" id="PF13561">
    <property type="entry name" value="adh_short_C2"/>
    <property type="match status" value="1"/>
</dbReference>
<keyword evidence="2" id="KW-0560">Oxidoreductase</keyword>
<dbReference type="NCBIfam" id="NF007273">
    <property type="entry name" value="PRK09730.1"/>
    <property type="match status" value="1"/>
</dbReference>